<evidence type="ECO:0000256" key="1">
    <source>
        <dbReference type="SAM" id="MobiDB-lite"/>
    </source>
</evidence>
<dbReference type="EMBL" id="ABLD01000001">
    <property type="protein sequence ID" value="EDT13175.1"/>
    <property type="molecule type" value="Genomic_DNA"/>
</dbReference>
<name>B1FT82_PARG4</name>
<comment type="caution">
    <text evidence="3">The sequence shown here is derived from an EMBL/GenBank/DDBJ whole genome shotgun (WGS) entry which is preliminary data.</text>
</comment>
<dbReference type="AlphaFoldDB" id="B1FT82"/>
<dbReference type="Proteomes" id="UP000005045">
    <property type="component" value="Unassembled WGS sequence"/>
</dbReference>
<feature type="compositionally biased region" description="Polar residues" evidence="1">
    <location>
        <begin position="370"/>
        <end position="382"/>
    </location>
</feature>
<keyword evidence="2" id="KW-0812">Transmembrane</keyword>
<accession>B1FT82</accession>
<sequence length="429" mass="45268">MTKLLRILTGVHAGAELRLGTGAHRIGADDDADIRISDWHGDDVLLIVDASGVVSARRMMAVMAGDSAAQSDESNSNNNESNDGTQGVLPTSQDEDEPGTVILLEFVPMQFGDTVVCIGSDDAAWPSDLDLLSTLLVKPDETRRAAERSRRRRMTGIVSACAMLGAVLVIGSVMLTTAVSRAALPRDAGDLAQRVNLELAAAHMKELHAQVRGATVMVSGMVATPDEDTQVRKMLMRISPNGIVRHYDIAQNDVRNIADSLAMQGLKVVYTGRGNFEISGKAANPRDVESAVARMRHDLSDNVKDVRVRVAQADDALPSAPSFSFLMSSDDVRYGQTPDGVKHIYTLPEEPASSAAAAGNDAGNDASDAQKNASSDETSANNGPAIIASGAARGVMQPVEDIPATPPSPAPRAANKTAANKTAYLPLPK</sequence>
<dbReference type="RefSeq" id="WP_006047112.1">
    <property type="nucleotide sequence ID" value="NZ_ABLD01000001.1"/>
</dbReference>
<reference evidence="3 4" key="1">
    <citation type="submission" date="2008-03" db="EMBL/GenBank/DDBJ databases">
        <title>Sequencing of the draft genome and assembly of Burkholderia graminis C4D1M.</title>
        <authorList>
            <consortium name="US DOE Joint Genome Institute (JGI-PGF)"/>
            <person name="Copeland A."/>
            <person name="Lucas S."/>
            <person name="Lapidus A."/>
            <person name="Glavina del Rio T."/>
            <person name="Dalin E."/>
            <person name="Tice H."/>
            <person name="Bruce D."/>
            <person name="Goodwin L."/>
            <person name="Pitluck S."/>
            <person name="Larimer F."/>
            <person name="Land M.L."/>
            <person name="Hauser L."/>
            <person name="Tiedje J."/>
            <person name="Richardson P."/>
        </authorList>
    </citation>
    <scope>NUCLEOTIDE SEQUENCE [LARGE SCALE GENOMIC DNA]</scope>
    <source>
        <strain evidence="4">ATCC 700544 / DSM 17151 / LMG 18924 / NCIMB 13744 / C4D1M</strain>
    </source>
</reference>
<feature type="region of interest" description="Disordered" evidence="1">
    <location>
        <begin position="352"/>
        <end position="429"/>
    </location>
</feature>
<evidence type="ECO:0000313" key="3">
    <source>
        <dbReference type="EMBL" id="EDT13175.1"/>
    </source>
</evidence>
<evidence type="ECO:0000256" key="2">
    <source>
        <dbReference type="SAM" id="Phobius"/>
    </source>
</evidence>
<dbReference type="GeneID" id="97004476"/>
<feature type="compositionally biased region" description="Low complexity" evidence="1">
    <location>
        <begin position="352"/>
        <end position="369"/>
    </location>
</feature>
<gene>
    <name evidence="3" type="ORF">BgramDRAFT_0555</name>
</gene>
<proteinExistence type="predicted"/>
<feature type="region of interest" description="Disordered" evidence="1">
    <location>
        <begin position="65"/>
        <end position="94"/>
    </location>
</feature>
<evidence type="ECO:0000313" key="4">
    <source>
        <dbReference type="Proteomes" id="UP000005045"/>
    </source>
</evidence>
<feature type="compositionally biased region" description="Low complexity" evidence="1">
    <location>
        <begin position="411"/>
        <end position="423"/>
    </location>
</feature>
<keyword evidence="4" id="KW-1185">Reference proteome</keyword>
<feature type="transmembrane region" description="Helical" evidence="2">
    <location>
        <begin position="154"/>
        <end position="175"/>
    </location>
</feature>
<feature type="compositionally biased region" description="Low complexity" evidence="1">
    <location>
        <begin position="71"/>
        <end position="83"/>
    </location>
</feature>
<dbReference type="OrthoDB" id="5995712at2"/>
<organism evidence="3 4">
    <name type="scientific">Paraburkholderia graminis (strain ATCC 700544 / DSM 17151 / LMG 18924 / NCIMB 13744 / C4D1M)</name>
    <dbReference type="NCBI Taxonomy" id="396598"/>
    <lineage>
        <taxon>Bacteria</taxon>
        <taxon>Pseudomonadati</taxon>
        <taxon>Pseudomonadota</taxon>
        <taxon>Betaproteobacteria</taxon>
        <taxon>Burkholderiales</taxon>
        <taxon>Burkholderiaceae</taxon>
        <taxon>Paraburkholderia</taxon>
    </lineage>
</organism>
<keyword evidence="2" id="KW-0472">Membrane</keyword>
<protein>
    <submittedName>
        <fullName evidence="3">Secretion-associated protein</fullName>
    </submittedName>
</protein>
<keyword evidence="2" id="KW-1133">Transmembrane helix</keyword>